<evidence type="ECO:0000313" key="11">
    <source>
        <dbReference type="EMBL" id="ORX35615.1"/>
    </source>
</evidence>
<comment type="cofactor">
    <cofactor evidence="1">
        <name>Mg(2+)</name>
        <dbReference type="ChEBI" id="CHEBI:18420"/>
    </cofactor>
</comment>
<dbReference type="GO" id="GO:0070733">
    <property type="term" value="F:AMPylase activity"/>
    <property type="evidence" value="ECO:0007669"/>
    <property type="project" value="TreeGrafter"/>
</dbReference>
<dbReference type="EMBL" id="NBSH01000010">
    <property type="protein sequence ID" value="ORX35615.1"/>
    <property type="molecule type" value="Genomic_DNA"/>
</dbReference>
<comment type="similarity">
    <text evidence="2">Belongs to the SELO family.</text>
</comment>
<dbReference type="RefSeq" id="XP_021869779.1">
    <property type="nucleotide sequence ID" value="XM_022018450.1"/>
</dbReference>
<evidence type="ECO:0000256" key="8">
    <source>
        <dbReference type="ARBA" id="ARBA00022842"/>
    </source>
</evidence>
<dbReference type="Proteomes" id="UP000193218">
    <property type="component" value="Unassembled WGS sequence"/>
</dbReference>
<evidence type="ECO:0000256" key="7">
    <source>
        <dbReference type="ARBA" id="ARBA00022840"/>
    </source>
</evidence>
<evidence type="ECO:0000313" key="12">
    <source>
        <dbReference type="Proteomes" id="UP000193218"/>
    </source>
</evidence>
<keyword evidence="6" id="KW-0547">Nucleotide-binding</keyword>
<dbReference type="InParanoid" id="A0A1Y1UEX0"/>
<evidence type="ECO:0000256" key="1">
    <source>
        <dbReference type="ARBA" id="ARBA00001946"/>
    </source>
</evidence>
<keyword evidence="3" id="KW-0808">Transferase</keyword>
<feature type="region of interest" description="Disordered" evidence="10">
    <location>
        <begin position="175"/>
        <end position="201"/>
    </location>
</feature>
<keyword evidence="5" id="KW-0479">Metal-binding</keyword>
<evidence type="ECO:0000256" key="4">
    <source>
        <dbReference type="ARBA" id="ARBA00022695"/>
    </source>
</evidence>
<keyword evidence="4" id="KW-0548">Nucleotidyltransferase</keyword>
<dbReference type="Pfam" id="PF02696">
    <property type="entry name" value="SelO"/>
    <property type="match status" value="1"/>
</dbReference>
<gene>
    <name evidence="11" type="ORF">BD324DRAFT_652165</name>
</gene>
<keyword evidence="12" id="KW-1185">Reference proteome</keyword>
<dbReference type="GeneID" id="33560259"/>
<dbReference type="FunCoup" id="A0A1Y1UEX0">
    <property type="interactions" value="55"/>
</dbReference>
<protein>
    <recommendedName>
        <fullName evidence="9">Selenoprotein O</fullName>
    </recommendedName>
</protein>
<dbReference type="GO" id="GO:0046872">
    <property type="term" value="F:metal ion binding"/>
    <property type="evidence" value="ECO:0007669"/>
    <property type="project" value="UniProtKB-KW"/>
</dbReference>
<dbReference type="GO" id="GO:0005739">
    <property type="term" value="C:mitochondrion"/>
    <property type="evidence" value="ECO:0007669"/>
    <property type="project" value="TreeGrafter"/>
</dbReference>
<keyword evidence="7" id="KW-0067">ATP-binding</keyword>
<feature type="region of interest" description="Disordered" evidence="10">
    <location>
        <begin position="1"/>
        <end position="38"/>
    </location>
</feature>
<evidence type="ECO:0000256" key="9">
    <source>
        <dbReference type="ARBA" id="ARBA00031547"/>
    </source>
</evidence>
<dbReference type="OrthoDB" id="10254721at2759"/>
<reference evidence="11 12" key="1">
    <citation type="submission" date="2017-03" db="EMBL/GenBank/DDBJ databases">
        <title>Widespread Adenine N6-methylation of Active Genes in Fungi.</title>
        <authorList>
            <consortium name="DOE Joint Genome Institute"/>
            <person name="Mondo S.J."/>
            <person name="Dannebaum R.O."/>
            <person name="Kuo R.C."/>
            <person name="Louie K.B."/>
            <person name="Bewick A.J."/>
            <person name="Labutti K."/>
            <person name="Haridas S."/>
            <person name="Kuo A."/>
            <person name="Salamov A."/>
            <person name="Ahrendt S.R."/>
            <person name="Lau R."/>
            <person name="Bowen B.P."/>
            <person name="Lipzen A."/>
            <person name="Sullivan W."/>
            <person name="Andreopoulos W.B."/>
            <person name="Clum A."/>
            <person name="Lindquist E."/>
            <person name="Daum C."/>
            <person name="Northen T.R."/>
            <person name="Ramamoorthy G."/>
            <person name="Schmitz R.J."/>
            <person name="Gryganskyi A."/>
            <person name="Culley D."/>
            <person name="Magnuson J."/>
            <person name="James T.Y."/>
            <person name="O'Malley M.A."/>
            <person name="Stajich J.E."/>
            <person name="Spatafora J.W."/>
            <person name="Visel A."/>
            <person name="Grigoriev I.V."/>
        </authorList>
    </citation>
    <scope>NUCLEOTIDE SEQUENCE [LARGE SCALE GENOMIC DNA]</scope>
    <source>
        <strain evidence="11 12">NRRL Y-17943</strain>
    </source>
</reference>
<dbReference type="PANTHER" id="PTHR32057:SF14">
    <property type="entry name" value="PROTEIN ADENYLYLTRANSFERASE SELO, MITOCHONDRIAL"/>
    <property type="match status" value="1"/>
</dbReference>
<evidence type="ECO:0000256" key="6">
    <source>
        <dbReference type="ARBA" id="ARBA00022741"/>
    </source>
</evidence>
<dbReference type="PANTHER" id="PTHR32057">
    <property type="entry name" value="PROTEIN ADENYLYLTRANSFERASE SELO, MITOCHONDRIAL"/>
    <property type="match status" value="1"/>
</dbReference>
<evidence type="ECO:0000256" key="3">
    <source>
        <dbReference type="ARBA" id="ARBA00022679"/>
    </source>
</evidence>
<dbReference type="GO" id="GO:0005524">
    <property type="term" value="F:ATP binding"/>
    <property type="evidence" value="ECO:0007669"/>
    <property type="project" value="UniProtKB-KW"/>
</dbReference>
<name>A0A1Y1UEX0_9TREE</name>
<keyword evidence="8" id="KW-0460">Magnesium</keyword>
<accession>A0A1Y1UEX0</accession>
<evidence type="ECO:0000256" key="2">
    <source>
        <dbReference type="ARBA" id="ARBA00009747"/>
    </source>
</evidence>
<evidence type="ECO:0000256" key="10">
    <source>
        <dbReference type="SAM" id="MobiDB-lite"/>
    </source>
</evidence>
<sequence length="724" mass="81048">MTDKAPIHQLPLPRRTLQSSLPRLKLDDKPSAQRRSTTFAASTPGIWARVYPMWTAWPLRITKSEVEEMGVNVDAGEQVDVEDVLRRWDVEDSSWQSSGESSRNGLQLRTSKHRAKLEGHLIGVSPMALRDSLPHLDVGDASEVCNDGAEPMDESTAEGSCRKALADVISGRQVLVSRKGKEPAQDEDEDKGPPSSDYGPWSTRYCGHQFGQWAGQLGDGRAISLFETESEHGGRQEVQLKGGGRTPFSRQADGLAVMRSGVREYLGCEAIAALGIPTTRSLALMTTPDLPVIREYGPEPPSLLARLAPTFIRLGHFEALKPGPAAHNLRHIFLGGGWQDESEEGDGPLDGQGNLESLRDLTEWCKYIMGFEGKSTVDWVGDVIKRNAEMVAQWQVYGFMHGVLNSDNISIMGLTIDYGPYAFMDIWDEGHICNHSDPTGLYSYKRQPERVLFDLDKFVSAISPLIGYEKEHGQAQAGWSEGKTKEDVKDWTEAAEEVMSSWKENYRTTVKDTERQGWLKRFGLRTYQPSDDRDIIADFLVLLHAHSLDFHTSFRHLCSFLVSQNSNEAYVKSFLTRWLELSGPTLPQDSTESAQKALRPWLDVYTTRVLADAEVQAWSQNHENDPNTPETNASWQQLREKAMKKVNPRFVLRQWVLEEVISDIEKAGLEDLVSARKSLARVLDLATNPFEEWDDTCSEEGVKRAELCGVGKKEMLGFQCSCSS</sequence>
<organism evidence="11 12">
    <name type="scientific">Kockovaella imperatae</name>
    <dbReference type="NCBI Taxonomy" id="4999"/>
    <lineage>
        <taxon>Eukaryota</taxon>
        <taxon>Fungi</taxon>
        <taxon>Dikarya</taxon>
        <taxon>Basidiomycota</taxon>
        <taxon>Agaricomycotina</taxon>
        <taxon>Tremellomycetes</taxon>
        <taxon>Tremellales</taxon>
        <taxon>Cuniculitremaceae</taxon>
        <taxon>Kockovaella</taxon>
    </lineage>
</organism>
<proteinExistence type="inferred from homology"/>
<dbReference type="STRING" id="4999.A0A1Y1UEX0"/>
<dbReference type="AlphaFoldDB" id="A0A1Y1UEX0"/>
<comment type="caution">
    <text evidence="11">The sequence shown here is derived from an EMBL/GenBank/DDBJ whole genome shotgun (WGS) entry which is preliminary data.</text>
</comment>
<evidence type="ECO:0000256" key="5">
    <source>
        <dbReference type="ARBA" id="ARBA00022723"/>
    </source>
</evidence>
<dbReference type="InterPro" id="IPR003846">
    <property type="entry name" value="SelO"/>
</dbReference>